<keyword evidence="1" id="KW-0472">Membrane</keyword>
<evidence type="ECO:0000313" key="4">
    <source>
        <dbReference type="Proteomes" id="UP000826725"/>
    </source>
</evidence>
<dbReference type="Pfam" id="PF04892">
    <property type="entry name" value="VanZ"/>
    <property type="match status" value="1"/>
</dbReference>
<evidence type="ECO:0000256" key="1">
    <source>
        <dbReference type="SAM" id="Phobius"/>
    </source>
</evidence>
<dbReference type="KEGG" id="dbk:DGMP_07550"/>
<accession>A0A8D5FUE3</accession>
<keyword evidence="1" id="KW-1133">Transmembrane helix</keyword>
<feature type="transmembrane region" description="Helical" evidence="1">
    <location>
        <begin position="325"/>
        <end position="346"/>
    </location>
</feature>
<dbReference type="InterPro" id="IPR006976">
    <property type="entry name" value="VanZ-like"/>
</dbReference>
<organism evidence="3 4">
    <name type="scientific">Desulfomarina profundi</name>
    <dbReference type="NCBI Taxonomy" id="2772557"/>
    <lineage>
        <taxon>Bacteria</taxon>
        <taxon>Pseudomonadati</taxon>
        <taxon>Thermodesulfobacteriota</taxon>
        <taxon>Desulfobulbia</taxon>
        <taxon>Desulfobulbales</taxon>
        <taxon>Desulfobulbaceae</taxon>
        <taxon>Desulfomarina</taxon>
    </lineage>
</organism>
<keyword evidence="4" id="KW-1185">Reference proteome</keyword>
<evidence type="ECO:0000313" key="3">
    <source>
        <dbReference type="EMBL" id="BCL60062.1"/>
    </source>
</evidence>
<dbReference type="AlphaFoldDB" id="A0A8D5FUE3"/>
<evidence type="ECO:0000259" key="2">
    <source>
        <dbReference type="Pfam" id="PF04892"/>
    </source>
</evidence>
<feature type="transmembrane region" description="Helical" evidence="1">
    <location>
        <begin position="298"/>
        <end position="319"/>
    </location>
</feature>
<dbReference type="Proteomes" id="UP000826725">
    <property type="component" value="Chromosome"/>
</dbReference>
<feature type="transmembrane region" description="Helical" evidence="1">
    <location>
        <begin position="190"/>
        <end position="208"/>
    </location>
</feature>
<keyword evidence="1" id="KW-0812">Transmembrane</keyword>
<dbReference type="RefSeq" id="WP_228856233.1">
    <property type="nucleotide sequence ID" value="NZ_AP024086.1"/>
</dbReference>
<feature type="domain" description="VanZ-like" evidence="2">
    <location>
        <begin position="224"/>
        <end position="345"/>
    </location>
</feature>
<gene>
    <name evidence="3" type="ORF">DGMP_07550</name>
</gene>
<protein>
    <recommendedName>
        <fullName evidence="2">VanZ-like domain-containing protein</fullName>
    </recommendedName>
</protein>
<dbReference type="NCBIfam" id="NF037970">
    <property type="entry name" value="vanZ_1"/>
    <property type="match status" value="1"/>
</dbReference>
<reference evidence="3" key="1">
    <citation type="submission" date="2020-09" db="EMBL/GenBank/DDBJ databases">
        <title>Desulfogranum mesoprofundum gen. nov., sp. nov., a novel mesophilic, sulfate-reducing chemolithoautotroph isolated from a deep-sea hydrothermal vent chimney in the Suiyo Seamount.</title>
        <authorList>
            <person name="Hashimoto Y."/>
            <person name="Nakagawa S."/>
        </authorList>
    </citation>
    <scope>NUCLEOTIDE SEQUENCE</scope>
    <source>
        <strain evidence="3">KT2</strain>
    </source>
</reference>
<feature type="transmembrane region" description="Helical" evidence="1">
    <location>
        <begin position="272"/>
        <end position="289"/>
    </location>
</feature>
<feature type="transmembrane region" description="Helical" evidence="1">
    <location>
        <begin position="220"/>
        <end position="239"/>
    </location>
</feature>
<proteinExistence type="predicted"/>
<name>A0A8D5FUE3_9BACT</name>
<sequence>MNTRKVISIFILLVLLSLFTYHNVPRYLKISEQFLLNNDFVAGAVGWELIKTDDGELLVDHGEVGLVEKSPDHSIQFFRAIDMDGPGGQVVLQVTARSKNIMAGPKGWNKGRVILVQYFDGKPQYYLSHLLIALEGTTDWKTYRKVFRLNRATTEIKVILQLSHCTGELYCKDLSLYRVVVNPVYRVVKWLVPGGWLLFIFVLFLPVFKSFVAGSRLAGGVVLLVVAAILFGTMMPGSLKNDLKHDLVREVRAVATAVSAPGPGELKKLVDITKVAHFFLFMVLAFLLLRRLPQGRGWYFVILDLAMLAVGTELAQLFIDGRSALAGDVGIDMAGVFFALVMYQLYPGLNEKGLRAGMGR</sequence>
<dbReference type="EMBL" id="AP024086">
    <property type="protein sequence ID" value="BCL60062.1"/>
    <property type="molecule type" value="Genomic_DNA"/>
</dbReference>